<sequence length="131" mass="16203">MIIPQSRSRKPVSWERKRWKKRSHRRIAVARSRDQNQTRTVMKKSIRRTNENWLLNEKETRNVEKRKGRKESDRRSAIRRGIKGRSISMRRMPRIQELARRLTMMIRRGNWKRRSKKQTRNGMRLKKRSLR</sequence>
<feature type="region of interest" description="Disordered" evidence="1">
    <location>
        <begin position="110"/>
        <end position="131"/>
    </location>
</feature>
<reference evidence="3" key="1">
    <citation type="submission" date="2022-11" db="UniProtKB">
        <authorList>
            <consortium name="WormBaseParasite"/>
        </authorList>
    </citation>
    <scope>IDENTIFICATION</scope>
</reference>
<accession>A0A914RKG9</accession>
<feature type="compositionally biased region" description="Basic residues" evidence="1">
    <location>
        <begin position="17"/>
        <end position="28"/>
    </location>
</feature>
<evidence type="ECO:0000313" key="2">
    <source>
        <dbReference type="Proteomes" id="UP000887564"/>
    </source>
</evidence>
<evidence type="ECO:0000256" key="1">
    <source>
        <dbReference type="SAM" id="MobiDB-lite"/>
    </source>
</evidence>
<dbReference type="WBParaSite" id="PEQ_0000528201-mRNA-1">
    <property type="protein sequence ID" value="PEQ_0000528201-mRNA-1"/>
    <property type="gene ID" value="PEQ_0000528201"/>
</dbReference>
<dbReference type="AlphaFoldDB" id="A0A914RKG9"/>
<proteinExistence type="predicted"/>
<organism evidence="2 3">
    <name type="scientific">Parascaris equorum</name>
    <name type="common">Equine roundworm</name>
    <dbReference type="NCBI Taxonomy" id="6256"/>
    <lineage>
        <taxon>Eukaryota</taxon>
        <taxon>Metazoa</taxon>
        <taxon>Ecdysozoa</taxon>
        <taxon>Nematoda</taxon>
        <taxon>Chromadorea</taxon>
        <taxon>Rhabditida</taxon>
        <taxon>Spirurina</taxon>
        <taxon>Ascaridomorpha</taxon>
        <taxon>Ascaridoidea</taxon>
        <taxon>Ascarididae</taxon>
        <taxon>Parascaris</taxon>
    </lineage>
</organism>
<feature type="compositionally biased region" description="Basic and acidic residues" evidence="1">
    <location>
        <begin position="56"/>
        <end position="76"/>
    </location>
</feature>
<name>A0A914RKG9_PAREQ</name>
<keyword evidence="2" id="KW-1185">Reference proteome</keyword>
<protein>
    <submittedName>
        <fullName evidence="3">Uncharacterized protein</fullName>
    </submittedName>
</protein>
<dbReference type="Proteomes" id="UP000887564">
    <property type="component" value="Unplaced"/>
</dbReference>
<feature type="region of interest" description="Disordered" evidence="1">
    <location>
        <begin position="1"/>
        <end position="85"/>
    </location>
</feature>
<evidence type="ECO:0000313" key="3">
    <source>
        <dbReference type="WBParaSite" id="PEQ_0000528201-mRNA-1"/>
    </source>
</evidence>